<accession>A0A6M3LWD3</accession>
<sequence length="138" mass="15422">MPNALRTETPDADWRSFKFTVEDSAGVIGIKDARRTGVSYLYLINDTVGAVLGSADIDEEAVLFYHAEKIDVPKMTESTDIFLPGMRVYWDPTTRLVTPDYNSGYFWIGIATEPADADELYVEIDLKGDHAEIETVLP</sequence>
<dbReference type="Pfam" id="PF09956">
    <property type="entry name" value="Phage_cement_2"/>
    <property type="match status" value="1"/>
</dbReference>
<dbReference type="EMBL" id="MT143663">
    <property type="protein sequence ID" value="QJA99700.1"/>
    <property type="molecule type" value="Genomic_DNA"/>
</dbReference>
<gene>
    <name evidence="1" type="ORF">MM171A00920_0018</name>
</gene>
<organism evidence="1">
    <name type="scientific">viral metagenome</name>
    <dbReference type="NCBI Taxonomy" id="1070528"/>
    <lineage>
        <taxon>unclassified sequences</taxon>
        <taxon>metagenomes</taxon>
        <taxon>organismal metagenomes</taxon>
    </lineage>
</organism>
<name>A0A6M3LWD3_9ZZZZ</name>
<proteinExistence type="predicted"/>
<dbReference type="InterPro" id="IPR011231">
    <property type="entry name" value="Phage_VT1-Sakai_H0018"/>
</dbReference>
<dbReference type="AlphaFoldDB" id="A0A6M3LWD3"/>
<protein>
    <submittedName>
        <fullName evidence="1">Uncharacterized protein</fullName>
    </submittedName>
</protein>
<reference evidence="1" key="1">
    <citation type="submission" date="2020-03" db="EMBL/GenBank/DDBJ databases">
        <title>The deep terrestrial virosphere.</title>
        <authorList>
            <person name="Holmfeldt K."/>
            <person name="Nilsson E."/>
            <person name="Simone D."/>
            <person name="Lopez-Fernandez M."/>
            <person name="Wu X."/>
            <person name="de Brujin I."/>
            <person name="Lundin D."/>
            <person name="Andersson A."/>
            <person name="Bertilsson S."/>
            <person name="Dopson M."/>
        </authorList>
    </citation>
    <scope>NUCLEOTIDE SEQUENCE</scope>
    <source>
        <strain evidence="1">MM171A00920</strain>
    </source>
</reference>
<evidence type="ECO:0000313" key="1">
    <source>
        <dbReference type="EMBL" id="QJA99700.1"/>
    </source>
</evidence>